<feature type="binding site" evidence="15">
    <location>
        <position position="376"/>
    </location>
    <ligand>
        <name>4-CDP-2-C-methyl-D-erythritol 2-phosphate</name>
        <dbReference type="ChEBI" id="CHEBI:57919"/>
    </ligand>
</feature>
<feature type="binding site" evidence="15">
    <location>
        <position position="247"/>
    </location>
    <ligand>
        <name>a divalent metal cation</name>
        <dbReference type="ChEBI" id="CHEBI:60240"/>
    </ligand>
</feature>
<dbReference type="PROSITE" id="PS01295">
    <property type="entry name" value="ISPD"/>
    <property type="match status" value="1"/>
</dbReference>
<evidence type="ECO:0000259" key="16">
    <source>
        <dbReference type="Pfam" id="PF02542"/>
    </source>
</evidence>
<evidence type="ECO:0000256" key="13">
    <source>
        <dbReference type="ARBA" id="ARBA00023239"/>
    </source>
</evidence>
<feature type="site" description="Transition state stabilizer" evidence="15">
    <location>
        <position position="370"/>
    </location>
</feature>
<comment type="catalytic activity">
    <reaction evidence="2 15">
        <text>2-C-methyl-D-erythritol 4-phosphate + CTP + H(+) = 4-CDP-2-C-methyl-D-erythritol + diphosphate</text>
        <dbReference type="Rhea" id="RHEA:13429"/>
        <dbReference type="ChEBI" id="CHEBI:15378"/>
        <dbReference type="ChEBI" id="CHEBI:33019"/>
        <dbReference type="ChEBI" id="CHEBI:37563"/>
        <dbReference type="ChEBI" id="CHEBI:57823"/>
        <dbReference type="ChEBI" id="CHEBI:58262"/>
        <dbReference type="EC" id="2.7.7.60"/>
    </reaction>
</comment>
<feature type="site" description="Positions MEP for the nucleophilic attack" evidence="15">
    <location>
        <position position="157"/>
    </location>
</feature>
<comment type="cofactor">
    <cofactor evidence="3 15">
        <name>a divalent metal cation</name>
        <dbReference type="ChEBI" id="CHEBI:60240"/>
    </cofactor>
</comment>
<dbReference type="Pfam" id="PF01128">
    <property type="entry name" value="IspD"/>
    <property type="match status" value="1"/>
</dbReference>
<dbReference type="InterPro" id="IPR036571">
    <property type="entry name" value="MECDP_synthase_sf"/>
</dbReference>
<dbReference type="HAMAP" id="MF_00107">
    <property type="entry name" value="IspF"/>
    <property type="match status" value="1"/>
</dbReference>
<feature type="binding site" evidence="15">
    <location>
        <begin position="245"/>
        <end position="247"/>
    </location>
    <ligand>
        <name>4-CDP-2-C-methyl-D-erythritol 2-phosphate</name>
        <dbReference type="ChEBI" id="CHEBI:57919"/>
    </ligand>
</feature>
<dbReference type="EC" id="4.6.1.12" evidence="15"/>
<feature type="binding site" evidence="15">
    <location>
        <begin position="298"/>
        <end position="302"/>
    </location>
    <ligand>
        <name>4-CDP-2-C-methyl-D-erythritol 2-phosphate</name>
        <dbReference type="ChEBI" id="CHEBI:57919"/>
    </ligand>
</feature>
<feature type="binding site" evidence="15">
    <location>
        <position position="245"/>
    </location>
    <ligand>
        <name>a divalent metal cation</name>
        <dbReference type="ChEBI" id="CHEBI:60240"/>
    </ligand>
</feature>
<evidence type="ECO:0000256" key="8">
    <source>
        <dbReference type="ARBA" id="ARBA00011233"/>
    </source>
</evidence>
<comment type="function">
    <text evidence="15">Bifunctional enzyme that catalyzes the formation of 4-diphosphocytidyl-2-C-methyl-D-erythritol from CTP and 2-C-methyl-D-erythritol 4-phosphate (MEP) (IspD), and catalyzes the conversion of 4-diphosphocytidyl-2-C-methyl-D-erythritol 2-phosphate (CDP-ME2P) to 2-C-methyl-D-erythritol 2,4-cyclodiphosphate (ME-CPP) with a corresponding release of cytidine 5-monophosphate (CMP) (IspF).</text>
</comment>
<dbReference type="Pfam" id="PF02542">
    <property type="entry name" value="YgbB"/>
    <property type="match status" value="1"/>
</dbReference>
<feature type="binding site" evidence="15">
    <location>
        <begin position="271"/>
        <end position="272"/>
    </location>
    <ligand>
        <name>4-CDP-2-C-methyl-D-erythritol 2-phosphate</name>
        <dbReference type="ChEBI" id="CHEBI:57919"/>
    </ligand>
</feature>
<keyword evidence="10 15" id="KW-0548">Nucleotidyltransferase</keyword>
<feature type="site" description="Positions MEP for the nucleophilic attack" evidence="15">
    <location>
        <position position="213"/>
    </location>
</feature>
<evidence type="ECO:0000256" key="15">
    <source>
        <dbReference type="HAMAP-Rule" id="MF_01520"/>
    </source>
</evidence>
<evidence type="ECO:0000256" key="4">
    <source>
        <dbReference type="ARBA" id="ARBA00004709"/>
    </source>
</evidence>
<dbReference type="FunFam" id="3.30.1330.50:FF:000001">
    <property type="entry name" value="2-C-methyl-D-erythritol 2,4-cyclodiphosphate synthase"/>
    <property type="match status" value="1"/>
</dbReference>
<keyword evidence="12 15" id="KW-0414">Isoprene biosynthesis</keyword>
<dbReference type="Gene3D" id="3.90.550.10">
    <property type="entry name" value="Spore Coat Polysaccharide Biosynthesis Protein SpsA, Chain A"/>
    <property type="match status" value="1"/>
</dbReference>
<feature type="region of interest" description="2-C-methyl-D-erythritol 2,4-cyclodiphosphate synthase" evidence="15">
    <location>
        <begin position="239"/>
        <end position="396"/>
    </location>
</feature>
<evidence type="ECO:0000256" key="3">
    <source>
        <dbReference type="ARBA" id="ARBA00001968"/>
    </source>
</evidence>
<feature type="site" description="Transition state stabilizer" evidence="15">
    <location>
        <position position="20"/>
    </location>
</feature>
<comment type="similarity">
    <text evidence="7">Belongs to the IspD/TarI cytidylyltransferase family. IspD subfamily.</text>
</comment>
<feature type="site" description="Transition state stabilizer" evidence="15">
    <location>
        <position position="27"/>
    </location>
</feature>
<dbReference type="EMBL" id="LR134148">
    <property type="protein sequence ID" value="VEA33068.1"/>
    <property type="molecule type" value="Genomic_DNA"/>
</dbReference>
<feature type="binding site" evidence="15">
    <location>
        <position position="279"/>
    </location>
    <ligand>
        <name>a divalent metal cation</name>
        <dbReference type="ChEBI" id="CHEBI:60240"/>
    </ligand>
</feature>
<comment type="similarity">
    <text evidence="15">In the N-terminal section; belongs to the IspD/TarI cytidylyltransferase family. IspD subfamily.</text>
</comment>
<evidence type="ECO:0000256" key="14">
    <source>
        <dbReference type="ARBA" id="ARBA00023268"/>
    </source>
</evidence>
<dbReference type="GO" id="GO:0008685">
    <property type="term" value="F:2-C-methyl-D-erythritol 2,4-cyclodiphosphate synthase activity"/>
    <property type="evidence" value="ECO:0007669"/>
    <property type="project" value="UniProtKB-UniRule"/>
</dbReference>
<dbReference type="FunFam" id="3.90.550.10:FF:000003">
    <property type="entry name" value="2-C-methyl-D-erythritol 4-phosphate cytidylyltransferase"/>
    <property type="match status" value="1"/>
</dbReference>
<accession>A0A447P9K4</accession>
<dbReference type="EC" id="2.7.7.60" evidence="15"/>
<dbReference type="SUPFAM" id="SSF69765">
    <property type="entry name" value="IpsF-like"/>
    <property type="match status" value="1"/>
</dbReference>
<dbReference type="InterPro" id="IPR020555">
    <property type="entry name" value="MECDP_synthase_CS"/>
</dbReference>
<dbReference type="AlphaFoldDB" id="A0A447P9K4"/>
<evidence type="ECO:0000256" key="6">
    <source>
        <dbReference type="ARBA" id="ARBA00008480"/>
    </source>
</evidence>
<dbReference type="InterPro" id="IPR001228">
    <property type="entry name" value="IspD"/>
</dbReference>
<dbReference type="InterPro" id="IPR029044">
    <property type="entry name" value="Nucleotide-diphossugar_trans"/>
</dbReference>
<reference evidence="17 18" key="1">
    <citation type="submission" date="2018-12" db="EMBL/GenBank/DDBJ databases">
        <authorList>
            <consortium name="Pathogen Informatics"/>
        </authorList>
    </citation>
    <scope>NUCLEOTIDE SEQUENCE [LARGE SCALE GENOMIC DNA]</scope>
    <source>
        <strain evidence="17 18">NCTC8271</strain>
    </source>
</reference>
<keyword evidence="11 15" id="KW-0479">Metal-binding</keyword>
<dbReference type="Gene3D" id="3.30.1330.50">
    <property type="entry name" value="2-C-methyl-D-erythritol 2,4-cyclodiphosphate synthase"/>
    <property type="match status" value="1"/>
</dbReference>
<dbReference type="InterPro" id="IPR034683">
    <property type="entry name" value="IspD/TarI"/>
</dbReference>
<dbReference type="HAMAP" id="MF_01520">
    <property type="entry name" value="IspDF"/>
    <property type="match status" value="1"/>
</dbReference>
<feature type="binding site" evidence="15">
    <location>
        <position position="379"/>
    </location>
    <ligand>
        <name>4-CDP-2-C-methyl-D-erythritol 2-phosphate</name>
        <dbReference type="ChEBI" id="CHEBI:57919"/>
    </ligand>
</feature>
<comment type="similarity">
    <text evidence="6">Belongs to the IspF family.</text>
</comment>
<comment type="catalytic activity">
    <reaction evidence="1 15">
        <text>4-CDP-2-C-methyl-D-erythritol 2-phosphate = 2-C-methyl-D-erythritol 2,4-cyclic diphosphate + CMP</text>
        <dbReference type="Rhea" id="RHEA:23864"/>
        <dbReference type="ChEBI" id="CHEBI:57919"/>
        <dbReference type="ChEBI" id="CHEBI:58483"/>
        <dbReference type="ChEBI" id="CHEBI:60377"/>
        <dbReference type="EC" id="4.6.1.12"/>
    </reaction>
</comment>
<gene>
    <name evidence="17" type="primary">ygbP</name>
    <name evidence="15" type="synonym">ispDF</name>
    <name evidence="17" type="ORF">NCTC8271_01267</name>
</gene>
<evidence type="ECO:0000256" key="10">
    <source>
        <dbReference type="ARBA" id="ARBA00022695"/>
    </source>
</evidence>
<evidence type="ECO:0000256" key="12">
    <source>
        <dbReference type="ARBA" id="ARBA00023229"/>
    </source>
</evidence>
<feature type="binding site" evidence="15">
    <location>
        <begin position="337"/>
        <end position="343"/>
    </location>
    <ligand>
        <name>4-CDP-2-C-methyl-D-erythritol 2-phosphate</name>
        <dbReference type="ChEBI" id="CHEBI:57919"/>
    </ligand>
</feature>
<dbReference type="NCBIfam" id="TIGR00151">
    <property type="entry name" value="ispF"/>
    <property type="match status" value="1"/>
</dbReference>
<dbReference type="CDD" id="cd02516">
    <property type="entry name" value="CDP-ME_synthetase"/>
    <property type="match status" value="1"/>
</dbReference>
<dbReference type="InterPro" id="IPR003526">
    <property type="entry name" value="MECDP_synthase"/>
</dbReference>
<organism evidence="17 18">
    <name type="scientific">Salmonella enterica I</name>
    <dbReference type="NCBI Taxonomy" id="59201"/>
    <lineage>
        <taxon>Bacteria</taxon>
        <taxon>Pseudomonadati</taxon>
        <taxon>Pseudomonadota</taxon>
        <taxon>Gammaproteobacteria</taxon>
        <taxon>Enterobacterales</taxon>
        <taxon>Enterobacteriaceae</taxon>
        <taxon>Salmonella</taxon>
    </lineage>
</organism>
<protein>
    <recommendedName>
        <fullName evidence="15">Bifunctional enzyme IspD/IspF</fullName>
    </recommendedName>
    <domain>
        <recommendedName>
            <fullName evidence="15">2-C-methyl-D-erythritol 4-phosphate cytidylyltransferase</fullName>
            <ecNumber evidence="15">2.7.7.60</ecNumber>
        </recommendedName>
        <alternativeName>
            <fullName evidence="15">4-diphosphocytidyl-2C-methyl-D-erythritol synthase</fullName>
        </alternativeName>
        <alternativeName>
            <fullName evidence="15">MEP cytidylyltransferase</fullName>
            <shortName evidence="15">MCT</shortName>
        </alternativeName>
    </domain>
    <domain>
        <recommendedName>
            <fullName evidence="15">2-C-methyl-D-erythritol 2,4-cyclodiphosphate synthase</fullName>
            <shortName evidence="15">MECDP-synthase</shortName>
            <shortName evidence="15">MECPP-synthase</shortName>
            <shortName evidence="15">MECPS</shortName>
            <ecNumber evidence="15">4.6.1.12</ecNumber>
        </recommendedName>
    </domain>
</protein>
<comment type="subunit">
    <text evidence="8">Homotrimer.</text>
</comment>
<evidence type="ECO:0000256" key="2">
    <source>
        <dbReference type="ARBA" id="ARBA00001282"/>
    </source>
</evidence>
<dbReference type="UniPathway" id="UPA00056">
    <property type="reaction ID" value="UER00093"/>
</dbReference>
<dbReference type="Proteomes" id="UP000273655">
    <property type="component" value="Chromosome 1"/>
</dbReference>
<evidence type="ECO:0000256" key="7">
    <source>
        <dbReference type="ARBA" id="ARBA00009789"/>
    </source>
</evidence>
<evidence type="ECO:0000313" key="18">
    <source>
        <dbReference type="Proteomes" id="UP000273655"/>
    </source>
</evidence>
<comment type="similarity">
    <text evidence="15">In the C-terminal section; belongs to the IspF family.</text>
</comment>
<evidence type="ECO:0000256" key="1">
    <source>
        <dbReference type="ARBA" id="ARBA00000200"/>
    </source>
</evidence>
<comment type="pathway">
    <text evidence="4 15">Isoprenoid biosynthesis; isopentenyl diphosphate biosynthesis via DXP pathway; isopentenyl diphosphate from 1-deoxy-D-xylulose 5-phosphate: step 4/6.</text>
</comment>
<keyword evidence="9 15" id="KW-0808">Transferase</keyword>
<dbReference type="HAMAP" id="MF_00108">
    <property type="entry name" value="IspD"/>
    <property type="match status" value="1"/>
</dbReference>
<dbReference type="GO" id="GO:0046872">
    <property type="term" value="F:metal ion binding"/>
    <property type="evidence" value="ECO:0007669"/>
    <property type="project" value="UniProtKB-KW"/>
</dbReference>
<dbReference type="PANTHER" id="PTHR43181">
    <property type="entry name" value="2-C-METHYL-D-ERYTHRITOL 2,4-CYCLODIPHOSPHATE SYNTHASE, CHLOROPLASTIC"/>
    <property type="match status" value="1"/>
</dbReference>
<feature type="site" description="Transition state stabilizer" evidence="15">
    <location>
        <position position="271"/>
    </location>
</feature>
<dbReference type="CDD" id="cd00554">
    <property type="entry name" value="MECDP_synthase"/>
    <property type="match status" value="1"/>
</dbReference>
<keyword evidence="13 15" id="KW-0456">Lyase</keyword>
<evidence type="ECO:0000256" key="9">
    <source>
        <dbReference type="ARBA" id="ARBA00022679"/>
    </source>
</evidence>
<dbReference type="NCBIfam" id="TIGR00453">
    <property type="entry name" value="ispD"/>
    <property type="match status" value="1"/>
</dbReference>
<dbReference type="GO" id="GO:0019288">
    <property type="term" value="P:isopentenyl diphosphate biosynthetic process, methylerythritol 4-phosphate pathway"/>
    <property type="evidence" value="ECO:0007669"/>
    <property type="project" value="UniProtKB-UniRule"/>
</dbReference>
<keyword evidence="14 15" id="KW-0511">Multifunctional enzyme</keyword>
<dbReference type="InterPro" id="IPR018294">
    <property type="entry name" value="ISPD_synthase_CS"/>
</dbReference>
<feature type="region of interest" description="2-C-methyl-D-erythritol 4-phosphate cytidylyltransferase" evidence="15">
    <location>
        <begin position="1"/>
        <end position="238"/>
    </location>
</feature>
<sequence>MAATLLDVCAVVPAAGFGRRMQTECPKQYLSIGNKTILEHSVHALLAHPRVTRVVIAISPGDHRFAQLPLANHPQITVVDGGNERADSVLAGLQAVAEAQWVLVHDAARPCLHQDDLARLLAISENSRVGGILASPVRDTMKRGEPGKNAIAHTVERADLWHALTPQFFPRELLHDCLTRALNEGATITDEASALEYCGFHPALVEGRADNIKVTRPEDLALAEFYLTRTIPPGESIMRIGHGFDVHAFGGEGPIIIGGVRIPYEKGLLAHSDGDVALHALTDALLGAAALGDIGKLFPDTDPAFKGADSRELLREAWRRIQAKGYTLGNVDVTIIAQAPKMLPHIPQMRVFIAEDLGCHMDDVNVKATTTEKLGFTGRGEGIACEAVALLMKAAK</sequence>
<proteinExistence type="inferred from homology"/>
<feature type="domain" description="2-C-methyl-D-erythritol 2,4-cyclodiphosphate synthase" evidence="16">
    <location>
        <begin position="238"/>
        <end position="391"/>
    </location>
</feature>
<evidence type="ECO:0000256" key="5">
    <source>
        <dbReference type="ARBA" id="ARBA00004787"/>
    </source>
</evidence>
<name>A0A447P9K4_SALET</name>
<comment type="pathway">
    <text evidence="5 15">Isoprenoid biosynthesis; isopentenyl diphosphate biosynthesis via DXP pathway; isopentenyl diphosphate from 1-deoxy-D-xylulose 5-phosphate: step 2/6.</text>
</comment>
<dbReference type="SUPFAM" id="SSF53448">
    <property type="entry name" value="Nucleotide-diphospho-sugar transferases"/>
    <property type="match status" value="1"/>
</dbReference>
<dbReference type="GO" id="GO:0050518">
    <property type="term" value="F:2-C-methyl-D-erythritol 4-phosphate cytidylyltransferase activity"/>
    <property type="evidence" value="ECO:0007669"/>
    <property type="project" value="UniProtKB-UniRule"/>
</dbReference>
<evidence type="ECO:0000313" key="17">
    <source>
        <dbReference type="EMBL" id="VEA33068.1"/>
    </source>
</evidence>
<feature type="binding site" evidence="15">
    <location>
        <begin position="293"/>
        <end position="295"/>
    </location>
    <ligand>
        <name>4-CDP-2-C-methyl-D-erythritol 2-phosphate</name>
        <dbReference type="ChEBI" id="CHEBI:57919"/>
    </ligand>
</feature>
<dbReference type="PROSITE" id="PS01350">
    <property type="entry name" value="ISPF"/>
    <property type="match status" value="1"/>
</dbReference>
<feature type="binding site" evidence="15">
    <location>
        <begin position="369"/>
        <end position="372"/>
    </location>
    <ligand>
        <name>4-CDP-2-C-methyl-D-erythritol 2-phosphate</name>
        <dbReference type="ChEBI" id="CHEBI:57919"/>
    </ligand>
</feature>
<evidence type="ECO:0000256" key="11">
    <source>
        <dbReference type="ARBA" id="ARBA00022723"/>
    </source>
</evidence>
<dbReference type="PANTHER" id="PTHR43181:SF1">
    <property type="entry name" value="2-C-METHYL-D-ERYTHRITOL 2,4-CYCLODIPHOSPHATE SYNTHASE, CHLOROPLASTIC"/>
    <property type="match status" value="1"/>
</dbReference>
<dbReference type="InterPro" id="IPR026596">
    <property type="entry name" value="IspD/F"/>
</dbReference>
<dbReference type="GO" id="GO:0016114">
    <property type="term" value="P:terpenoid biosynthetic process"/>
    <property type="evidence" value="ECO:0007669"/>
    <property type="project" value="InterPro"/>
</dbReference>